<name>A0A418WKT3_9SPHN</name>
<dbReference type="EMBL" id="QYUM01000003">
    <property type="protein sequence ID" value="RJF90661.1"/>
    <property type="molecule type" value="Genomic_DNA"/>
</dbReference>
<dbReference type="PANTHER" id="PTHR43690">
    <property type="entry name" value="NARDILYSIN"/>
    <property type="match status" value="1"/>
</dbReference>
<evidence type="ECO:0000256" key="3">
    <source>
        <dbReference type="ARBA" id="ARBA00022670"/>
    </source>
</evidence>
<dbReference type="InterPro" id="IPR011249">
    <property type="entry name" value="Metalloenz_LuxS/M16"/>
</dbReference>
<dbReference type="PANTHER" id="PTHR43690:SF17">
    <property type="entry name" value="PROTEIN YHJJ"/>
    <property type="match status" value="1"/>
</dbReference>
<dbReference type="SUPFAM" id="SSF63411">
    <property type="entry name" value="LuxS/MPP-like metallohydrolase"/>
    <property type="match status" value="4"/>
</dbReference>
<dbReference type="Proteomes" id="UP000286100">
    <property type="component" value="Unassembled WGS sequence"/>
</dbReference>
<evidence type="ECO:0000256" key="4">
    <source>
        <dbReference type="ARBA" id="ARBA00022723"/>
    </source>
</evidence>
<feature type="signal peptide" evidence="10">
    <location>
        <begin position="1"/>
        <end position="19"/>
    </location>
</feature>
<sequence length="956" mass="104514">MIRNILILLASAGVLVLSACQSPAPLPRPEVVRTDPVASAWGFDRSDVPRDLEWRYGELANGMRYAIRRNLTPLGSASIRMRVDVGSTAEAEDQQGLAHFLEHMAFNGSTNVPEGEMVRILERNGLAFGADTNASTTFTETVYKLDLPRAGDEVVDTGLMLMRETAGELAIAPRAVDRERGIILSERRARDQYSYRRLTSFLDFALPGTLVARRMPIGDPQVIRSAPAERIRDLYESFYRPDRTVLIVTGDIDPDAIEAKIRARFSDWQPRRPAEAEPVTGTVDADRPTSTAYFRDPAVPTAVSLFVTRPADTSPDSTRKREGAILETLANAMLSRRLAKLARQADPPIIGGSASYTTLFGAAELASIEISAKGDDWQSAVGVADRQLRRALSYGFTQAELDEQMANLRHGFENGARQAATRRSEALADALVSAIDDDLVVTTPAWRLEQFNTFAPRISLDAVNTAFRAIWTGANPQVHVAGKKAIPDAPAAILAAYDESRSTEVLPIADAQRAAFAYRDFGNPGAVATDSRIADLDIRTIRFANNVRLNIKKTDFERDRVRVSLRIGSGALEFNKDKPGLRMFMNSAFASGGLVAHSLDELQTITAGRSVTLGLAASDEYFGTTTITTPEDLELQMQIFAAYMLAPGFRADGDRQWQNRIPVLYDTYDASPGAVAARDVPAIITSGDPRFGTPPLRLLQQRNMAELKAATARAFASGAIEIGIVGDIDEQAAIDIVARTFGALSLRDAAPARLTEARQISFPVDRVPAVLFHEGKSDEAMAMAYWPTTDNADFRTDATLSMLSAVMGLMLTEELRETLGATYSPVAYSSTSSAYPGFGQLVASSNVAVEDIARVEAAVDAIAEKLRTEPVSADLMLRARKPILERIDKSRRENGAWIALLDEAQTEPRWIERFRQARPVYESITAADLQQAAQRWLAQASALRIRILPDPAKVNP</sequence>
<keyword evidence="4" id="KW-0479">Metal-binding</keyword>
<keyword evidence="10" id="KW-0732">Signal</keyword>
<keyword evidence="7" id="KW-0482">Metalloprotease</keyword>
<dbReference type="InterPro" id="IPR050626">
    <property type="entry name" value="Peptidase_M16"/>
</dbReference>
<dbReference type="PROSITE" id="PS51257">
    <property type="entry name" value="PROKAR_LIPOPROTEIN"/>
    <property type="match status" value="1"/>
</dbReference>
<dbReference type="Gene3D" id="3.30.830.10">
    <property type="entry name" value="Metalloenzyme, LuxS/M16 peptidase-like"/>
    <property type="match status" value="4"/>
</dbReference>
<feature type="domain" description="Peptidase M16 C-terminal" evidence="12">
    <location>
        <begin position="228"/>
        <end position="408"/>
    </location>
</feature>
<dbReference type="OrthoDB" id="9811314at2"/>
<dbReference type="AlphaFoldDB" id="A0A418WKT3"/>
<protein>
    <submittedName>
        <fullName evidence="13">Insulinase family protein</fullName>
    </submittedName>
</protein>
<keyword evidence="5" id="KW-0378">Hydrolase</keyword>
<evidence type="ECO:0000259" key="12">
    <source>
        <dbReference type="Pfam" id="PF05193"/>
    </source>
</evidence>
<evidence type="ECO:0000256" key="9">
    <source>
        <dbReference type="SAM" id="MobiDB-lite"/>
    </source>
</evidence>
<evidence type="ECO:0000256" key="7">
    <source>
        <dbReference type="ARBA" id="ARBA00023049"/>
    </source>
</evidence>
<evidence type="ECO:0000256" key="2">
    <source>
        <dbReference type="ARBA" id="ARBA00007261"/>
    </source>
</evidence>
<organism evidence="13 14">
    <name type="scientific">Sphingomonas cavernae</name>
    <dbReference type="NCBI Taxonomy" id="2320861"/>
    <lineage>
        <taxon>Bacteria</taxon>
        <taxon>Pseudomonadati</taxon>
        <taxon>Pseudomonadota</taxon>
        <taxon>Alphaproteobacteria</taxon>
        <taxon>Sphingomonadales</taxon>
        <taxon>Sphingomonadaceae</taxon>
        <taxon>Sphingomonas</taxon>
    </lineage>
</organism>
<evidence type="ECO:0000313" key="14">
    <source>
        <dbReference type="Proteomes" id="UP000286100"/>
    </source>
</evidence>
<evidence type="ECO:0000256" key="5">
    <source>
        <dbReference type="ARBA" id="ARBA00022801"/>
    </source>
</evidence>
<dbReference type="RefSeq" id="WP_119762034.1">
    <property type="nucleotide sequence ID" value="NZ_QYUM01000003.1"/>
</dbReference>
<evidence type="ECO:0000313" key="13">
    <source>
        <dbReference type="EMBL" id="RJF90661.1"/>
    </source>
</evidence>
<evidence type="ECO:0000256" key="10">
    <source>
        <dbReference type="SAM" id="SignalP"/>
    </source>
</evidence>
<feature type="region of interest" description="Disordered" evidence="9">
    <location>
        <begin position="271"/>
        <end position="291"/>
    </location>
</feature>
<dbReference type="Pfam" id="PF05193">
    <property type="entry name" value="Peptidase_M16_C"/>
    <property type="match status" value="2"/>
</dbReference>
<dbReference type="GO" id="GO:0004222">
    <property type="term" value="F:metalloendopeptidase activity"/>
    <property type="evidence" value="ECO:0007669"/>
    <property type="project" value="InterPro"/>
</dbReference>
<keyword evidence="6" id="KW-0862">Zinc</keyword>
<feature type="domain" description="Peptidase M16 C-terminal" evidence="12">
    <location>
        <begin position="706"/>
        <end position="881"/>
    </location>
</feature>
<dbReference type="Pfam" id="PF00675">
    <property type="entry name" value="Peptidase_M16"/>
    <property type="match status" value="1"/>
</dbReference>
<proteinExistence type="inferred from homology"/>
<keyword evidence="14" id="KW-1185">Reference proteome</keyword>
<gene>
    <name evidence="13" type="ORF">D3876_10625</name>
</gene>
<dbReference type="GO" id="GO:0046872">
    <property type="term" value="F:metal ion binding"/>
    <property type="evidence" value="ECO:0007669"/>
    <property type="project" value="UniProtKB-KW"/>
</dbReference>
<evidence type="ECO:0000256" key="6">
    <source>
        <dbReference type="ARBA" id="ARBA00022833"/>
    </source>
</evidence>
<comment type="similarity">
    <text evidence="2 8">Belongs to the peptidase M16 family.</text>
</comment>
<accession>A0A418WKT3</accession>
<dbReference type="InterPro" id="IPR011765">
    <property type="entry name" value="Pept_M16_N"/>
</dbReference>
<evidence type="ECO:0000256" key="8">
    <source>
        <dbReference type="RuleBase" id="RU004447"/>
    </source>
</evidence>
<keyword evidence="3" id="KW-0645">Protease</keyword>
<evidence type="ECO:0000259" key="11">
    <source>
        <dbReference type="Pfam" id="PF00675"/>
    </source>
</evidence>
<comment type="cofactor">
    <cofactor evidence="1">
        <name>Zn(2+)</name>
        <dbReference type="ChEBI" id="CHEBI:29105"/>
    </cofactor>
</comment>
<reference evidence="13 14" key="1">
    <citation type="submission" date="2018-09" db="EMBL/GenBank/DDBJ databases">
        <authorList>
            <person name="Zhu H."/>
        </authorList>
    </citation>
    <scope>NUCLEOTIDE SEQUENCE [LARGE SCALE GENOMIC DNA]</scope>
    <source>
        <strain evidence="13 14">K2R01-6</strain>
    </source>
</reference>
<dbReference type="PROSITE" id="PS00143">
    <property type="entry name" value="INSULINASE"/>
    <property type="match status" value="1"/>
</dbReference>
<comment type="caution">
    <text evidence="13">The sequence shown here is derived from an EMBL/GenBank/DDBJ whole genome shotgun (WGS) entry which is preliminary data.</text>
</comment>
<feature type="chain" id="PRO_5019043642" evidence="10">
    <location>
        <begin position="20"/>
        <end position="956"/>
    </location>
</feature>
<dbReference type="InterPro" id="IPR007863">
    <property type="entry name" value="Peptidase_M16_C"/>
</dbReference>
<evidence type="ECO:0000256" key="1">
    <source>
        <dbReference type="ARBA" id="ARBA00001947"/>
    </source>
</evidence>
<feature type="domain" description="Peptidase M16 N-terminal" evidence="11">
    <location>
        <begin position="76"/>
        <end position="194"/>
    </location>
</feature>
<dbReference type="InterPro" id="IPR001431">
    <property type="entry name" value="Pept_M16_Zn_BS"/>
</dbReference>
<dbReference type="GO" id="GO:0006508">
    <property type="term" value="P:proteolysis"/>
    <property type="evidence" value="ECO:0007669"/>
    <property type="project" value="UniProtKB-KW"/>
</dbReference>